<evidence type="ECO:0000256" key="2">
    <source>
        <dbReference type="ARBA" id="ARBA00004308"/>
    </source>
</evidence>
<dbReference type="PANTHER" id="PTHR12145">
    <property type="entry name" value="MANNAN ENDO-1,6-ALPHA-MANNOSIDASE DCW1"/>
    <property type="match status" value="1"/>
</dbReference>
<dbReference type="GO" id="GO:0016052">
    <property type="term" value="P:carbohydrate catabolic process"/>
    <property type="evidence" value="ECO:0007669"/>
    <property type="project" value="InterPro"/>
</dbReference>
<keyword evidence="6" id="KW-0378">Hydrolase</keyword>
<evidence type="ECO:0000256" key="11">
    <source>
        <dbReference type="SAM" id="SignalP"/>
    </source>
</evidence>
<evidence type="ECO:0000256" key="5">
    <source>
        <dbReference type="ARBA" id="ARBA00022729"/>
    </source>
</evidence>
<evidence type="ECO:0000256" key="6">
    <source>
        <dbReference type="ARBA" id="ARBA00022801"/>
    </source>
</evidence>
<gene>
    <name evidence="12" type="ORF">sscle_11g085370</name>
</gene>
<sequence>MISNRLLASVVLALSVSQSVSGLTLDTSDPTSIKNAAGTIAYGLMKYYTGNVTNTPETIAVLPAPYYWWEAGAMWGTMLDYYHYTGDSSYNEVTTQALASQVGPLFDYMMPNHQKDEGNDDQAFWGMSTMSAAEKNFPEPSNTGGFTWVQLTENLWNTQAARWDTSACGGGLKWQIFSFNNGYTYKNSVSNGAFFQLSARLARYTGNQTYADWAEKVFDWTTKIGFIDSDFNTFDGADESTGCTNPNKITWSYNNALYLYGAAVMYNFTTDSAWQSRTQSLLQASSHFFTSESIMYELACETVNTCNNDQYSFKAYLSRFMWATTQMAPFTKNTITTYLTKSASAAAGICTGDANACGTKWYTGSFDGIVGPGQQMTALEVIQGLLISSAPPPVVKGEALVQSASSSTSSSTSSAITSTTSTSPVSSSSSESTTASASSAASTYSSSDVAVTYTSIESATVPSMTSSSFTVLPSPEASFSTAQPSPTPSEEEQSSSSMVIPSPEVSSSIAKPSPTPSEEVRSSTAIISSTAQSLSELTSASPALTTSAPIFDTTTTIKILHSTTVSCNTSVYTNSTGWFTPSSFLSSRLTTASPTPATVTSASAASSPVSPVSSTALLIDTSIQPMPIASGTVSKGTASSPTTASSSASAIKATVTAAAEKGMRVSGSGLLAAVLGAGLPWVL</sequence>
<comment type="subcellular location">
    <subcellularLocation>
        <location evidence="2">Endomembrane system</location>
    </subcellularLocation>
</comment>
<proteinExistence type="inferred from homology"/>
<evidence type="ECO:0000256" key="9">
    <source>
        <dbReference type="ARBA" id="ARBA00023295"/>
    </source>
</evidence>
<dbReference type="SUPFAM" id="SSF48208">
    <property type="entry name" value="Six-hairpin glycosidases"/>
    <property type="match status" value="1"/>
</dbReference>
<evidence type="ECO:0000313" key="13">
    <source>
        <dbReference type="Proteomes" id="UP000177798"/>
    </source>
</evidence>
<evidence type="ECO:0000313" key="12">
    <source>
        <dbReference type="EMBL" id="APA13767.1"/>
    </source>
</evidence>
<dbReference type="EC" id="3.2.1.101" evidence="4"/>
<reference evidence="13" key="1">
    <citation type="journal article" date="2017" name="Genome Biol. Evol.">
        <title>The complete genome sequence of the phytopathogenic fungus Sclerotinia sclerotiorum reveals insights into the genome architecture of broad host range pathogens.</title>
        <authorList>
            <person name="Derbyshire M."/>
            <person name="Denton-Giles M."/>
            <person name="Hegedus D."/>
            <person name="Seifbarghy S."/>
            <person name="Rollins J."/>
            <person name="van Kan J."/>
            <person name="Seidl M.F."/>
            <person name="Faino L."/>
            <person name="Mbengue M."/>
            <person name="Navaud O."/>
            <person name="Raffaele S."/>
            <person name="Hammond-Kosack K."/>
            <person name="Heard S."/>
            <person name="Oliver R."/>
        </authorList>
    </citation>
    <scope>NUCLEOTIDE SEQUENCE [LARGE SCALE GENOMIC DNA]</scope>
    <source>
        <strain evidence="13">ATCC 18683 / 1980 / Ss-1</strain>
    </source>
</reference>
<evidence type="ECO:0000256" key="7">
    <source>
        <dbReference type="ARBA" id="ARBA00023136"/>
    </source>
</evidence>
<dbReference type="KEGG" id="ssl:SS1G_14497"/>
<keyword evidence="5 11" id="KW-0732">Signal</keyword>
<dbReference type="OrthoDB" id="4187847at2759"/>
<comment type="catalytic activity">
    <reaction evidence="1">
        <text>Random hydrolysis of (1-&gt;6)-alpha-D-mannosidic linkages in unbranched (1-&gt;6)-mannans.</text>
        <dbReference type="EC" id="3.2.1.101"/>
    </reaction>
</comment>
<dbReference type="GO" id="GO:0008496">
    <property type="term" value="F:mannan endo-1,6-alpha-mannosidase activity"/>
    <property type="evidence" value="ECO:0007669"/>
    <property type="project" value="UniProtKB-EC"/>
</dbReference>
<dbReference type="VEuPathDB" id="FungiDB:sscle_11g085370"/>
<evidence type="ECO:0000256" key="3">
    <source>
        <dbReference type="ARBA" id="ARBA00009699"/>
    </source>
</evidence>
<dbReference type="Proteomes" id="UP000177798">
    <property type="component" value="Chromosome 11"/>
</dbReference>
<keyword evidence="8" id="KW-0325">Glycoprotein</keyword>
<evidence type="ECO:0000256" key="8">
    <source>
        <dbReference type="ARBA" id="ARBA00023180"/>
    </source>
</evidence>
<dbReference type="OMA" id="MPIASGT"/>
<feature type="region of interest" description="Disordered" evidence="10">
    <location>
        <begin position="406"/>
        <end position="441"/>
    </location>
</feature>
<feature type="region of interest" description="Disordered" evidence="10">
    <location>
        <begin position="464"/>
        <end position="524"/>
    </location>
</feature>
<evidence type="ECO:0000256" key="10">
    <source>
        <dbReference type="SAM" id="MobiDB-lite"/>
    </source>
</evidence>
<dbReference type="RefSeq" id="XP_001584600.1">
    <property type="nucleotide sequence ID" value="XM_001584550.1"/>
</dbReference>
<dbReference type="Gene3D" id="1.50.10.20">
    <property type="match status" value="1"/>
</dbReference>
<dbReference type="AlphaFoldDB" id="A0A1D9QFP8"/>
<dbReference type="InterPro" id="IPR005198">
    <property type="entry name" value="Glyco_hydro_76"/>
</dbReference>
<keyword evidence="7" id="KW-0472">Membrane</keyword>
<evidence type="ECO:0000256" key="1">
    <source>
        <dbReference type="ARBA" id="ARBA00001452"/>
    </source>
</evidence>
<dbReference type="SMR" id="A0A1D9QFP8"/>
<feature type="chain" id="PRO_5010584543" description="mannan endo-1,6-alpha-mannosidase" evidence="11">
    <location>
        <begin position="23"/>
        <end position="683"/>
    </location>
</feature>
<keyword evidence="9" id="KW-0326">Glycosidase</keyword>
<name>A0A1D9QFP8_SCLS1</name>
<dbReference type="PANTHER" id="PTHR12145:SF38">
    <property type="entry name" value="MANNAN ENDO-1,6-ALPHA-MANNOSIDASE"/>
    <property type="match status" value="1"/>
</dbReference>
<feature type="signal peptide" evidence="11">
    <location>
        <begin position="1"/>
        <end position="22"/>
    </location>
</feature>
<protein>
    <recommendedName>
        <fullName evidence="4">mannan endo-1,6-alpha-mannosidase</fullName>
        <ecNumber evidence="4">3.2.1.101</ecNumber>
    </recommendedName>
</protein>
<comment type="similarity">
    <text evidence="3">Belongs to the glycosyl hydrolase 76 family.</text>
</comment>
<dbReference type="Pfam" id="PF03663">
    <property type="entry name" value="Glyco_hydro_76"/>
    <property type="match status" value="1"/>
</dbReference>
<dbReference type="GO" id="GO:0012505">
    <property type="term" value="C:endomembrane system"/>
    <property type="evidence" value="ECO:0007669"/>
    <property type="project" value="UniProtKB-SubCell"/>
</dbReference>
<accession>A0A1D9QFP8</accession>
<evidence type="ECO:0000256" key="4">
    <source>
        <dbReference type="ARBA" id="ARBA00012350"/>
    </source>
</evidence>
<dbReference type="InterPro" id="IPR014480">
    <property type="entry name" value="Mannan-1_6-alpha_mannosidase"/>
</dbReference>
<organism evidence="12 13">
    <name type="scientific">Sclerotinia sclerotiorum (strain ATCC 18683 / 1980 / Ss-1)</name>
    <name type="common">White mold</name>
    <name type="synonym">Whetzelinia sclerotiorum</name>
    <dbReference type="NCBI Taxonomy" id="665079"/>
    <lineage>
        <taxon>Eukaryota</taxon>
        <taxon>Fungi</taxon>
        <taxon>Dikarya</taxon>
        <taxon>Ascomycota</taxon>
        <taxon>Pezizomycotina</taxon>
        <taxon>Leotiomycetes</taxon>
        <taxon>Helotiales</taxon>
        <taxon>Sclerotiniaceae</taxon>
        <taxon>Sclerotinia</taxon>
    </lineage>
</organism>
<dbReference type="InterPro" id="IPR008928">
    <property type="entry name" value="6-hairpin_glycosidase_sf"/>
</dbReference>
<dbReference type="EMBL" id="CP017824">
    <property type="protein sequence ID" value="APA13767.1"/>
    <property type="molecule type" value="Genomic_DNA"/>
</dbReference>
<dbReference type="FunFam" id="1.50.10.20:FF:000006">
    <property type="entry name" value="Mannan endo-1,6-alpha-mannosidase"/>
    <property type="match status" value="1"/>
</dbReference>